<dbReference type="EMBL" id="FUWZ01000003">
    <property type="protein sequence ID" value="SKA29863.1"/>
    <property type="molecule type" value="Genomic_DNA"/>
</dbReference>
<dbReference type="STRING" id="634771.SAMN04488128_103182"/>
<keyword evidence="3" id="KW-1185">Reference proteome</keyword>
<organism evidence="2 3">
    <name type="scientific">Chitinophaga eiseniae</name>
    <dbReference type="NCBI Taxonomy" id="634771"/>
    <lineage>
        <taxon>Bacteria</taxon>
        <taxon>Pseudomonadati</taxon>
        <taxon>Bacteroidota</taxon>
        <taxon>Chitinophagia</taxon>
        <taxon>Chitinophagales</taxon>
        <taxon>Chitinophagaceae</taxon>
        <taxon>Chitinophaga</taxon>
    </lineage>
</organism>
<reference evidence="3" key="1">
    <citation type="submission" date="2017-02" db="EMBL/GenBank/DDBJ databases">
        <authorList>
            <person name="Varghese N."/>
            <person name="Submissions S."/>
        </authorList>
    </citation>
    <scope>NUCLEOTIDE SEQUENCE [LARGE SCALE GENOMIC DNA]</scope>
    <source>
        <strain evidence="3">DSM 22224</strain>
    </source>
</reference>
<evidence type="ECO:0000313" key="2">
    <source>
        <dbReference type="EMBL" id="SKA29863.1"/>
    </source>
</evidence>
<keyword evidence="1" id="KW-0175">Coiled coil</keyword>
<sequence length="72" mass="8440">MDAQTRLSLAYSILKDKHVTLQRVRDQLKQENAALKRENEKLWAKLRERHYADEADAAKMAIGYLIKADERL</sequence>
<dbReference type="RefSeq" id="WP_078670556.1">
    <property type="nucleotide sequence ID" value="NZ_FUWZ01000003.1"/>
</dbReference>
<protein>
    <submittedName>
        <fullName evidence="2">Uncharacterized protein</fullName>
    </submittedName>
</protein>
<dbReference type="Proteomes" id="UP000190367">
    <property type="component" value="Unassembled WGS sequence"/>
</dbReference>
<proteinExistence type="predicted"/>
<dbReference type="AlphaFoldDB" id="A0A1T4SNW2"/>
<evidence type="ECO:0000313" key="3">
    <source>
        <dbReference type="Proteomes" id="UP000190367"/>
    </source>
</evidence>
<evidence type="ECO:0000256" key="1">
    <source>
        <dbReference type="SAM" id="Coils"/>
    </source>
</evidence>
<gene>
    <name evidence="2" type="ORF">SAMN04488128_103182</name>
</gene>
<feature type="coiled-coil region" evidence="1">
    <location>
        <begin position="11"/>
        <end position="45"/>
    </location>
</feature>
<accession>A0A1T4SNW2</accession>
<name>A0A1T4SNW2_9BACT</name>